<proteinExistence type="predicted"/>
<organism evidence="1 2">
    <name type="scientific">Hymenobacter saemangeumensis</name>
    <dbReference type="NCBI Taxonomy" id="1084522"/>
    <lineage>
        <taxon>Bacteria</taxon>
        <taxon>Pseudomonadati</taxon>
        <taxon>Bacteroidota</taxon>
        <taxon>Cytophagia</taxon>
        <taxon>Cytophagales</taxon>
        <taxon>Hymenobacteraceae</taxon>
        <taxon>Hymenobacter</taxon>
    </lineage>
</organism>
<keyword evidence="2" id="KW-1185">Reference proteome</keyword>
<evidence type="ECO:0000313" key="1">
    <source>
        <dbReference type="EMBL" id="GAA4360838.1"/>
    </source>
</evidence>
<sequence>MDYDTRTTQEWQVQARPFAGFSYRPTPRLRLFAETALPLTYTHQRWKRQVQGVFTKPDEDDRFLDERAYANRLRLVWRPVQLIGAAYAF</sequence>
<dbReference type="EMBL" id="BAABGZ010000055">
    <property type="protein sequence ID" value="GAA4360838.1"/>
    <property type="molecule type" value="Genomic_DNA"/>
</dbReference>
<name>A0ABP8IK29_9BACT</name>
<dbReference type="Proteomes" id="UP001501153">
    <property type="component" value="Unassembled WGS sequence"/>
</dbReference>
<gene>
    <name evidence="1" type="ORF">GCM10023185_27600</name>
</gene>
<evidence type="ECO:0008006" key="3">
    <source>
        <dbReference type="Google" id="ProtNLM"/>
    </source>
</evidence>
<comment type="caution">
    <text evidence="1">The sequence shown here is derived from an EMBL/GenBank/DDBJ whole genome shotgun (WGS) entry which is preliminary data.</text>
</comment>
<accession>A0ABP8IK29</accession>
<reference evidence="2" key="1">
    <citation type="journal article" date="2019" name="Int. J. Syst. Evol. Microbiol.">
        <title>The Global Catalogue of Microorganisms (GCM) 10K type strain sequencing project: providing services to taxonomists for standard genome sequencing and annotation.</title>
        <authorList>
            <consortium name="The Broad Institute Genomics Platform"/>
            <consortium name="The Broad Institute Genome Sequencing Center for Infectious Disease"/>
            <person name="Wu L."/>
            <person name="Ma J."/>
        </authorList>
    </citation>
    <scope>NUCLEOTIDE SEQUENCE [LARGE SCALE GENOMIC DNA]</scope>
    <source>
        <strain evidence="2">JCM 17923</strain>
    </source>
</reference>
<evidence type="ECO:0000313" key="2">
    <source>
        <dbReference type="Proteomes" id="UP001501153"/>
    </source>
</evidence>
<protein>
    <recommendedName>
        <fullName evidence="3">TonB-dependent receptor</fullName>
    </recommendedName>
</protein>